<dbReference type="EC" id="3.4.17.21" evidence="3"/>
<accession>B7QCP2</accession>
<feature type="domain" description="Peptidase M28" evidence="2">
    <location>
        <begin position="16"/>
        <end position="145"/>
    </location>
</feature>
<dbReference type="Pfam" id="PF04389">
    <property type="entry name" value="Peptidase_M28"/>
    <property type="match status" value="1"/>
</dbReference>
<dbReference type="PANTHER" id="PTHR10404:SF46">
    <property type="entry name" value="VACUOLAR PROTEIN SORTING-ASSOCIATED PROTEIN 70"/>
    <property type="match status" value="1"/>
</dbReference>
<dbReference type="Proteomes" id="UP000001555">
    <property type="component" value="Unassembled WGS sequence"/>
</dbReference>
<evidence type="ECO:0000256" key="1">
    <source>
        <dbReference type="ARBA" id="ARBA00005634"/>
    </source>
</evidence>
<dbReference type="GO" id="GO:0004181">
    <property type="term" value="F:metallocarboxypeptidase activity"/>
    <property type="evidence" value="ECO:0007669"/>
    <property type="project" value="UniProtKB-EC"/>
</dbReference>
<dbReference type="SUPFAM" id="SSF53187">
    <property type="entry name" value="Zn-dependent exopeptidases"/>
    <property type="match status" value="1"/>
</dbReference>
<dbReference type="VEuPathDB" id="VectorBase:ISCP_023620"/>
<dbReference type="OrthoDB" id="6491365at2759"/>
<evidence type="ECO:0000313" key="3">
    <source>
        <dbReference type="EMBL" id="EEC16614.1"/>
    </source>
</evidence>
<evidence type="ECO:0000313" key="5">
    <source>
        <dbReference type="Proteomes" id="UP000001555"/>
    </source>
</evidence>
<dbReference type="PANTHER" id="PTHR10404">
    <property type="entry name" value="N-ACETYLATED-ALPHA-LINKED ACIDIC DIPEPTIDASE"/>
    <property type="match status" value="1"/>
</dbReference>
<dbReference type="Gene3D" id="3.40.630.10">
    <property type="entry name" value="Zn peptidases"/>
    <property type="match status" value="1"/>
</dbReference>
<dbReference type="EMBL" id="DS908885">
    <property type="protein sequence ID" value="EEC16614.1"/>
    <property type="molecule type" value="Genomic_DNA"/>
</dbReference>
<dbReference type="VEuPathDB" id="VectorBase:ISCW022423"/>
<dbReference type="EMBL" id="ABJB010073008">
    <property type="status" value="NOT_ANNOTATED_CDS"/>
    <property type="molecule type" value="Genomic_DNA"/>
</dbReference>
<keyword evidence="3" id="KW-0378">Hydrolase</keyword>
<comment type="similarity">
    <text evidence="1">Belongs to the peptidase M28 family. M28B subfamily.</text>
</comment>
<feature type="non-terminal residue" evidence="3">
    <location>
        <position position="1"/>
    </location>
</feature>
<dbReference type="HOGENOM" id="CLU_977994_0_0_1"/>
<organism>
    <name type="scientific">Ixodes scapularis</name>
    <name type="common">Black-legged tick</name>
    <name type="synonym">Deer tick</name>
    <dbReference type="NCBI Taxonomy" id="6945"/>
    <lineage>
        <taxon>Eukaryota</taxon>
        <taxon>Metazoa</taxon>
        <taxon>Ecdysozoa</taxon>
        <taxon>Arthropoda</taxon>
        <taxon>Chelicerata</taxon>
        <taxon>Arachnida</taxon>
        <taxon>Acari</taxon>
        <taxon>Parasitiformes</taxon>
        <taxon>Ixodida</taxon>
        <taxon>Ixodoidea</taxon>
        <taxon>Ixodidae</taxon>
        <taxon>Ixodinae</taxon>
        <taxon>Ixodes</taxon>
    </lineage>
</organism>
<evidence type="ECO:0000313" key="4">
    <source>
        <dbReference type="EnsemblMetazoa" id="ISCW022423-PA"/>
    </source>
</evidence>
<proteinExistence type="inferred from homology"/>
<dbReference type="EnsemblMetazoa" id="ISCW022423-RA">
    <property type="protein sequence ID" value="ISCW022423-PA"/>
    <property type="gene ID" value="ISCW022423"/>
</dbReference>
<dbReference type="InterPro" id="IPR039373">
    <property type="entry name" value="Peptidase_M28B"/>
</dbReference>
<dbReference type="PaxDb" id="6945-B7QCP2"/>
<keyword evidence="3" id="KW-0645">Protease</keyword>
<dbReference type="STRING" id="6945.B7QCP2"/>
<dbReference type="InterPro" id="IPR007484">
    <property type="entry name" value="Peptidase_M28"/>
</dbReference>
<keyword evidence="5" id="KW-1185">Reference proteome</keyword>
<protein>
    <submittedName>
        <fullName evidence="3 4">Glutamate carboxypeptidase, putative</fullName>
        <ecNumber evidence="3">3.4.17.21</ecNumber>
    </submittedName>
</protein>
<dbReference type="VEuPathDB" id="VectorBase:ISCI022423"/>
<keyword evidence="3" id="KW-0121">Carboxypeptidase</keyword>
<dbReference type="AlphaFoldDB" id="B7QCP2"/>
<evidence type="ECO:0000259" key="2">
    <source>
        <dbReference type="Pfam" id="PF04389"/>
    </source>
</evidence>
<dbReference type="EMBL" id="ABJB010327889">
    <property type="status" value="NOT_ANNOTATED_CDS"/>
    <property type="molecule type" value="Genomic_DNA"/>
</dbReference>
<reference evidence="4" key="2">
    <citation type="submission" date="2020-05" db="UniProtKB">
        <authorList>
            <consortium name="EnsemblMetazoa"/>
        </authorList>
    </citation>
    <scope>IDENTIFICATION</scope>
    <source>
        <strain evidence="4">wikel</strain>
    </source>
</reference>
<sequence length="283" mass="32008">VRLEVNNKFEVKTCYNIIGTIKGAVEPDRYSVTGTHHDAWLYGAVDPSSATAALIELTRLLGNEVRRGWRPRRTMVFCIWGAEEIAIAGSQEWVEDKFLLLHHGAVGYTNVDNCVSGTMFFAYASPPFTNLVQEATKVVSATFGQKCGTTRAMAVKMVNESMVSSSPKLARAKGNYDVTYFLLGSLQTIRLQRRFVKYGYGSYPSYHTAYETLHLYETYYDPKYKYMSLCTKLFGVLSVTLAESYILPYNFSSVAVRYKLNLMKLLVMEKHLKDHDVTLGESR</sequence>
<reference evidence="3 5" key="1">
    <citation type="submission" date="2008-03" db="EMBL/GenBank/DDBJ databases">
        <title>Annotation of Ixodes scapularis.</title>
        <authorList>
            <consortium name="Ixodes scapularis Genome Project Consortium"/>
            <person name="Caler E."/>
            <person name="Hannick L.I."/>
            <person name="Bidwell S."/>
            <person name="Joardar V."/>
            <person name="Thiagarajan M."/>
            <person name="Amedeo P."/>
            <person name="Galinsky K.J."/>
            <person name="Schobel S."/>
            <person name="Inman J."/>
            <person name="Hostetler J."/>
            <person name="Miller J."/>
            <person name="Hammond M."/>
            <person name="Megy K."/>
            <person name="Lawson D."/>
            <person name="Kodira C."/>
            <person name="Sutton G."/>
            <person name="Meyer J."/>
            <person name="Hill C.A."/>
            <person name="Birren B."/>
            <person name="Nene V."/>
            <person name="Collins F."/>
            <person name="Alarcon-Chaidez F."/>
            <person name="Wikel S."/>
            <person name="Strausberg R."/>
        </authorList>
    </citation>
    <scope>NUCLEOTIDE SEQUENCE [LARGE SCALE GENOMIC DNA]</scope>
    <source>
        <strain evidence="5">Wikel</strain>
        <strain evidence="3">Wikel colony</strain>
    </source>
</reference>
<gene>
    <name evidence="3" type="ORF">IscW_ISCW022423</name>
</gene>
<dbReference type="GO" id="GO:0004180">
    <property type="term" value="F:carboxypeptidase activity"/>
    <property type="evidence" value="ECO:0000318"/>
    <property type="project" value="GO_Central"/>
</dbReference>
<dbReference type="FunFam" id="3.40.630.10:FF:000101">
    <property type="entry name" value="N-acetylated alpha-linked acidic dipeptidase like 1"/>
    <property type="match status" value="1"/>
</dbReference>
<name>B7QCP2_IXOSC</name>
<feature type="non-terminal residue" evidence="3">
    <location>
        <position position="283"/>
    </location>
</feature>